<feature type="DNA-binding region" description="OmpR/PhoB-type" evidence="5">
    <location>
        <begin position="126"/>
        <end position="225"/>
    </location>
</feature>
<keyword evidence="1 4" id="KW-0597">Phosphoprotein</keyword>
<dbReference type="InterPro" id="IPR036388">
    <property type="entry name" value="WH-like_DNA-bd_sf"/>
</dbReference>
<dbReference type="GO" id="GO:0005829">
    <property type="term" value="C:cytosol"/>
    <property type="evidence" value="ECO:0007669"/>
    <property type="project" value="TreeGrafter"/>
</dbReference>
<feature type="domain" description="OmpR/PhoB-type" evidence="7">
    <location>
        <begin position="126"/>
        <end position="225"/>
    </location>
</feature>
<proteinExistence type="predicted"/>
<dbReference type="CDD" id="cd00383">
    <property type="entry name" value="trans_reg_C"/>
    <property type="match status" value="1"/>
</dbReference>
<dbReference type="PROSITE" id="PS50110">
    <property type="entry name" value="RESPONSE_REGULATORY"/>
    <property type="match status" value="1"/>
</dbReference>
<dbReference type="SMART" id="SM00862">
    <property type="entry name" value="Trans_reg_C"/>
    <property type="match status" value="1"/>
</dbReference>
<keyword evidence="3 5" id="KW-0238">DNA-binding</keyword>
<dbReference type="PANTHER" id="PTHR48111">
    <property type="entry name" value="REGULATOR OF RPOS"/>
    <property type="match status" value="1"/>
</dbReference>
<dbReference type="GO" id="GO:0032993">
    <property type="term" value="C:protein-DNA complex"/>
    <property type="evidence" value="ECO:0007669"/>
    <property type="project" value="TreeGrafter"/>
</dbReference>
<dbReference type="SUPFAM" id="SSF52172">
    <property type="entry name" value="CheY-like"/>
    <property type="match status" value="1"/>
</dbReference>
<dbReference type="GO" id="GO:0006355">
    <property type="term" value="P:regulation of DNA-templated transcription"/>
    <property type="evidence" value="ECO:0007669"/>
    <property type="project" value="InterPro"/>
</dbReference>
<feature type="modified residue" description="4-aspartylphosphate" evidence="4">
    <location>
        <position position="51"/>
    </location>
</feature>
<evidence type="ECO:0000256" key="1">
    <source>
        <dbReference type="ARBA" id="ARBA00022553"/>
    </source>
</evidence>
<dbReference type="GO" id="GO:0000976">
    <property type="term" value="F:transcription cis-regulatory region binding"/>
    <property type="evidence" value="ECO:0007669"/>
    <property type="project" value="TreeGrafter"/>
</dbReference>
<dbReference type="Gene3D" id="1.10.10.10">
    <property type="entry name" value="Winged helix-like DNA-binding domain superfamily/Winged helix DNA-binding domain"/>
    <property type="match status" value="1"/>
</dbReference>
<dbReference type="PROSITE" id="PS51755">
    <property type="entry name" value="OMPR_PHOB"/>
    <property type="match status" value="1"/>
</dbReference>
<keyword evidence="9" id="KW-1185">Reference proteome</keyword>
<dbReference type="Gene3D" id="6.10.250.690">
    <property type="match status" value="1"/>
</dbReference>
<dbReference type="HOGENOM" id="CLU_000445_30_1_11"/>
<reference evidence="8 9" key="1">
    <citation type="submission" date="2012-09" db="EMBL/GenBank/DDBJ databases">
        <title>The Genome Sequence of Actinobaculum massiliae ACS-171-V-COL2.</title>
        <authorList>
            <consortium name="The Broad Institute Genome Sequencing Platform"/>
            <person name="Earl A."/>
            <person name="Ward D."/>
            <person name="Feldgarden M."/>
            <person name="Gevers D."/>
            <person name="Saerens B."/>
            <person name="Vaneechoutte M."/>
            <person name="Walker B."/>
            <person name="Young S.K."/>
            <person name="Zeng Q."/>
            <person name="Gargeya S."/>
            <person name="Fitzgerald M."/>
            <person name="Haas B."/>
            <person name="Abouelleil A."/>
            <person name="Alvarado L."/>
            <person name="Arachchi H.M."/>
            <person name="Berlin A."/>
            <person name="Chapman S.B."/>
            <person name="Goldberg J."/>
            <person name="Griggs A."/>
            <person name="Gujja S."/>
            <person name="Hansen M."/>
            <person name="Howarth C."/>
            <person name="Imamovic A."/>
            <person name="Larimer J."/>
            <person name="McCowen C."/>
            <person name="Montmayeur A."/>
            <person name="Murphy C."/>
            <person name="Neiman D."/>
            <person name="Pearson M."/>
            <person name="Priest M."/>
            <person name="Roberts A."/>
            <person name="Saif S."/>
            <person name="Shea T."/>
            <person name="Sisk P."/>
            <person name="Sykes S."/>
            <person name="Wortman J."/>
            <person name="Nusbaum C."/>
            <person name="Birren B."/>
        </authorList>
    </citation>
    <scope>NUCLEOTIDE SEQUENCE [LARGE SCALE GENOMIC DNA]</scope>
    <source>
        <strain evidence="9">ACS-171-V-Col2</strain>
    </source>
</reference>
<dbReference type="Pfam" id="PF00072">
    <property type="entry name" value="Response_reg"/>
    <property type="match status" value="1"/>
</dbReference>
<dbReference type="PANTHER" id="PTHR48111:SF40">
    <property type="entry name" value="PHOSPHATE REGULON TRANSCRIPTIONAL REGULATORY PROTEIN PHOB"/>
    <property type="match status" value="1"/>
</dbReference>
<dbReference type="SMART" id="SM00448">
    <property type="entry name" value="REC"/>
    <property type="match status" value="1"/>
</dbReference>
<accession>K9EVP9</accession>
<dbReference type="InterPro" id="IPR001789">
    <property type="entry name" value="Sig_transdc_resp-reg_receiver"/>
</dbReference>
<dbReference type="InterPro" id="IPR011006">
    <property type="entry name" value="CheY-like_superfamily"/>
</dbReference>
<evidence type="ECO:0000256" key="4">
    <source>
        <dbReference type="PROSITE-ProRule" id="PRU00169"/>
    </source>
</evidence>
<dbReference type="RefSeq" id="WP_007001401.1">
    <property type="nucleotide sequence ID" value="NZ_JH992955.1"/>
</dbReference>
<evidence type="ECO:0000259" key="6">
    <source>
        <dbReference type="PROSITE" id="PS50110"/>
    </source>
</evidence>
<dbReference type="EMBL" id="AGWL01000006">
    <property type="protein sequence ID" value="EKU95057.1"/>
    <property type="molecule type" value="Genomic_DNA"/>
</dbReference>
<dbReference type="AlphaFoldDB" id="K9EVP9"/>
<dbReference type="STRING" id="202789.GCA_001457435_00919"/>
<protein>
    <submittedName>
        <fullName evidence="8">Uncharacterized protein</fullName>
    </submittedName>
</protein>
<sequence>MTNLLLVEDDSAISEPLTRALNREGYNVNLVGTGKEAMDQMARSTDLVVLDLGLPDVDGLEVARFARQNGYVFPILILTARSEEVDMVVGLDAGADDYVTKPFRLAELLARVRALLRRSVAVEENGSMLRGQDLEIDVNAHRVTQDGKELQLTGKEFELLRVLVREAGSVVSREELLDEVWGPNNAESTKKLDMHISWLRRKLGDDVDHPRYISTVRGMGFRFEER</sequence>
<evidence type="ECO:0000313" key="9">
    <source>
        <dbReference type="Proteomes" id="UP000009888"/>
    </source>
</evidence>
<dbReference type="PATRIC" id="fig|883066.3.peg.1254"/>
<evidence type="ECO:0000313" key="8">
    <source>
        <dbReference type="EMBL" id="EKU95057.1"/>
    </source>
</evidence>
<evidence type="ECO:0000256" key="3">
    <source>
        <dbReference type="ARBA" id="ARBA00023125"/>
    </source>
</evidence>
<organism evidence="8 9">
    <name type="scientific">Actinobaculum massiliense ACS-171-V-Col2</name>
    <dbReference type="NCBI Taxonomy" id="883066"/>
    <lineage>
        <taxon>Bacteria</taxon>
        <taxon>Bacillati</taxon>
        <taxon>Actinomycetota</taxon>
        <taxon>Actinomycetes</taxon>
        <taxon>Actinomycetales</taxon>
        <taxon>Actinomycetaceae</taxon>
        <taxon>Actinobaculum</taxon>
    </lineage>
</organism>
<keyword evidence="2" id="KW-0902">Two-component regulatory system</keyword>
<dbReference type="SUPFAM" id="SSF46894">
    <property type="entry name" value="C-terminal effector domain of the bipartite response regulators"/>
    <property type="match status" value="1"/>
</dbReference>
<comment type="caution">
    <text evidence="8">The sequence shown here is derived from an EMBL/GenBank/DDBJ whole genome shotgun (WGS) entry which is preliminary data.</text>
</comment>
<name>K9EVP9_9ACTO</name>
<evidence type="ECO:0000259" key="7">
    <source>
        <dbReference type="PROSITE" id="PS51755"/>
    </source>
</evidence>
<dbReference type="FunFam" id="1.10.10.10:FF:000018">
    <property type="entry name" value="DNA-binding response regulator ResD"/>
    <property type="match status" value="1"/>
</dbReference>
<dbReference type="GO" id="GO:0000156">
    <property type="term" value="F:phosphorelay response regulator activity"/>
    <property type="evidence" value="ECO:0007669"/>
    <property type="project" value="TreeGrafter"/>
</dbReference>
<gene>
    <name evidence="8" type="ORF">HMPREF9233_01195</name>
</gene>
<feature type="domain" description="Response regulatory" evidence="6">
    <location>
        <begin position="3"/>
        <end position="116"/>
    </location>
</feature>
<dbReference type="Proteomes" id="UP000009888">
    <property type="component" value="Unassembled WGS sequence"/>
</dbReference>
<dbReference type="InterPro" id="IPR039420">
    <property type="entry name" value="WalR-like"/>
</dbReference>
<dbReference type="Gene3D" id="3.40.50.2300">
    <property type="match status" value="1"/>
</dbReference>
<dbReference type="InterPro" id="IPR016032">
    <property type="entry name" value="Sig_transdc_resp-reg_C-effctor"/>
</dbReference>
<evidence type="ECO:0000256" key="5">
    <source>
        <dbReference type="PROSITE-ProRule" id="PRU01091"/>
    </source>
</evidence>
<dbReference type="eggNOG" id="COG0745">
    <property type="taxonomic scope" value="Bacteria"/>
</dbReference>
<dbReference type="InterPro" id="IPR001867">
    <property type="entry name" value="OmpR/PhoB-type_DNA-bd"/>
</dbReference>
<evidence type="ECO:0000256" key="2">
    <source>
        <dbReference type="ARBA" id="ARBA00023012"/>
    </source>
</evidence>
<dbReference type="Pfam" id="PF00486">
    <property type="entry name" value="Trans_reg_C"/>
    <property type="match status" value="1"/>
</dbReference>